<dbReference type="EMBL" id="JAGPNK010000002">
    <property type="protein sequence ID" value="KAH7326038.1"/>
    <property type="molecule type" value="Genomic_DNA"/>
</dbReference>
<gene>
    <name evidence="2" type="ORF">B0I35DRAFT_124609</name>
</gene>
<dbReference type="Pfam" id="PF06916">
    <property type="entry name" value="FAM210A-B_dom"/>
    <property type="match status" value="1"/>
</dbReference>
<dbReference type="PANTHER" id="PTHR21377:SF0">
    <property type="entry name" value="PROTEIN FAM210B, MITOCHONDRIAL"/>
    <property type="match status" value="1"/>
</dbReference>
<dbReference type="PANTHER" id="PTHR21377">
    <property type="entry name" value="PROTEIN FAM210B, MITOCHONDRIAL"/>
    <property type="match status" value="1"/>
</dbReference>
<evidence type="ECO:0000313" key="3">
    <source>
        <dbReference type="Proteomes" id="UP000813444"/>
    </source>
</evidence>
<organism evidence="2 3">
    <name type="scientific">Stachybotrys elegans</name>
    <dbReference type="NCBI Taxonomy" id="80388"/>
    <lineage>
        <taxon>Eukaryota</taxon>
        <taxon>Fungi</taxon>
        <taxon>Dikarya</taxon>
        <taxon>Ascomycota</taxon>
        <taxon>Pezizomycotina</taxon>
        <taxon>Sordariomycetes</taxon>
        <taxon>Hypocreomycetidae</taxon>
        <taxon>Hypocreales</taxon>
        <taxon>Stachybotryaceae</taxon>
        <taxon>Stachybotrys</taxon>
    </lineage>
</organism>
<dbReference type="OrthoDB" id="426386at2759"/>
<protein>
    <recommendedName>
        <fullName evidence="1">DUF1279 domain-containing protein</fullName>
    </recommendedName>
</protein>
<dbReference type="Proteomes" id="UP000813444">
    <property type="component" value="Unassembled WGS sequence"/>
</dbReference>
<reference evidence="2" key="1">
    <citation type="journal article" date="2021" name="Nat. Commun.">
        <title>Genetic determinants of endophytism in the Arabidopsis root mycobiome.</title>
        <authorList>
            <person name="Mesny F."/>
            <person name="Miyauchi S."/>
            <person name="Thiergart T."/>
            <person name="Pickel B."/>
            <person name="Atanasova L."/>
            <person name="Karlsson M."/>
            <person name="Huettel B."/>
            <person name="Barry K.W."/>
            <person name="Haridas S."/>
            <person name="Chen C."/>
            <person name="Bauer D."/>
            <person name="Andreopoulos W."/>
            <person name="Pangilinan J."/>
            <person name="LaButti K."/>
            <person name="Riley R."/>
            <person name="Lipzen A."/>
            <person name="Clum A."/>
            <person name="Drula E."/>
            <person name="Henrissat B."/>
            <person name="Kohler A."/>
            <person name="Grigoriev I.V."/>
            <person name="Martin F.M."/>
            <person name="Hacquard S."/>
        </authorList>
    </citation>
    <scope>NUCLEOTIDE SEQUENCE</scope>
    <source>
        <strain evidence="2">MPI-CAGE-CH-0235</strain>
    </source>
</reference>
<proteinExistence type="predicted"/>
<keyword evidence="3" id="KW-1185">Reference proteome</keyword>
<evidence type="ECO:0000313" key="2">
    <source>
        <dbReference type="EMBL" id="KAH7326038.1"/>
    </source>
</evidence>
<name>A0A8K0T162_9HYPO</name>
<dbReference type="InterPro" id="IPR045866">
    <property type="entry name" value="FAM210A/B-like"/>
</dbReference>
<accession>A0A8K0T162</accession>
<dbReference type="AlphaFoldDB" id="A0A8K0T162"/>
<feature type="domain" description="DUF1279" evidence="1">
    <location>
        <begin position="89"/>
        <end position="226"/>
    </location>
</feature>
<comment type="caution">
    <text evidence="2">The sequence shown here is derived from an EMBL/GenBank/DDBJ whole genome shotgun (WGS) entry which is preliminary data.</text>
</comment>
<dbReference type="GO" id="GO:0005739">
    <property type="term" value="C:mitochondrion"/>
    <property type="evidence" value="ECO:0007669"/>
    <property type="project" value="TreeGrafter"/>
</dbReference>
<evidence type="ECO:0000259" key="1">
    <source>
        <dbReference type="Pfam" id="PF06916"/>
    </source>
</evidence>
<dbReference type="InterPro" id="IPR009688">
    <property type="entry name" value="FAM210A/B-like_dom"/>
</dbReference>
<sequence>MMRPAVRGASLPLGRSVQATVGRSIWSRPATASTKSSTAVNFWWRSQSSFSSEFLRSLRAGSRRAFHETAWKRASEEAASKKSQGLGARLKRLTKEYGWAAVGVYFGLSALDLPFCYLFVKTVGAEAIGRVEHYIVSSITSVIPESVRHATSNFFSTIWNAVRAREKQEIGNDNATGTVEMATWSVEEAQKHNDEGPSLATQLALAYAIHKSLIFFRVPLAAAVTPKVVKKLRSWGWNIGKKAPPTA</sequence>